<organism evidence="3 4">
    <name type="scientific">Cyphellophora attinorum</name>
    <dbReference type="NCBI Taxonomy" id="1664694"/>
    <lineage>
        <taxon>Eukaryota</taxon>
        <taxon>Fungi</taxon>
        <taxon>Dikarya</taxon>
        <taxon>Ascomycota</taxon>
        <taxon>Pezizomycotina</taxon>
        <taxon>Eurotiomycetes</taxon>
        <taxon>Chaetothyriomycetidae</taxon>
        <taxon>Chaetothyriales</taxon>
        <taxon>Cyphellophoraceae</taxon>
        <taxon>Cyphellophora</taxon>
    </lineage>
</organism>
<dbReference type="RefSeq" id="XP_018002969.1">
    <property type="nucleotide sequence ID" value="XM_018141704.1"/>
</dbReference>
<dbReference type="InterPro" id="IPR051209">
    <property type="entry name" value="FAD-bind_Monooxygenase_sf"/>
</dbReference>
<dbReference type="Gene3D" id="3.50.50.60">
    <property type="entry name" value="FAD/NAD(P)-binding domain"/>
    <property type="match status" value="2"/>
</dbReference>
<evidence type="ECO:0000313" key="4">
    <source>
        <dbReference type="Proteomes" id="UP000038010"/>
    </source>
</evidence>
<dbReference type="Proteomes" id="UP000038010">
    <property type="component" value="Unassembled WGS sequence"/>
</dbReference>
<keyword evidence="3" id="KW-0503">Monooxygenase</keyword>
<dbReference type="OrthoDB" id="74360at2759"/>
<comment type="caution">
    <text evidence="3">The sequence shown here is derived from an EMBL/GenBank/DDBJ whole genome shotgun (WGS) entry which is preliminary data.</text>
</comment>
<reference evidence="3 4" key="1">
    <citation type="submission" date="2015-06" db="EMBL/GenBank/DDBJ databases">
        <title>Draft genome of the ant-associated black yeast Phialophora attae CBS 131958.</title>
        <authorList>
            <person name="Moreno L.F."/>
            <person name="Stielow B.J."/>
            <person name="de Hoog S."/>
            <person name="Vicente V.A."/>
            <person name="Weiss V.A."/>
            <person name="de Vries M."/>
            <person name="Cruz L.M."/>
            <person name="Souza E.M."/>
        </authorList>
    </citation>
    <scope>NUCLEOTIDE SEQUENCE [LARGE SCALE GENOMIC DNA]</scope>
    <source>
        <strain evidence="3 4">CBS 131958</strain>
    </source>
</reference>
<proteinExistence type="inferred from homology"/>
<keyword evidence="3" id="KW-0560">Oxidoreductase</keyword>
<dbReference type="SUPFAM" id="SSF51905">
    <property type="entry name" value="FAD/NAD(P)-binding domain"/>
    <property type="match status" value="2"/>
</dbReference>
<sequence>MGSIGIAPQQLVGERLPNGLVNQWHSQARKLKIIHVGAGATGLCTAFKMERQLSDYDLICYEKNGEIGGTWYENRYPGCACDVPAPIYTYTFEANPEWKSYYAYSPEIHDYFTSFADKYDLRRYVKLDHKVVSAVWDEDTGQYKVEVETPDGLIEDYCDILMNGSGLINKWKWPAIEGLHSFQGPLIHSAAWNPDVDCTDKRVAVLVAKKLTTFVRSPTWISPPMPRVQIEMNKSDDSAELTDYNPNEQQYWYKPEEIQKLKDDPDLLLNYRKRIEYAINTGFAMFYADTEASRMAEKYMRSEMVEDWVIIQNCLRGLSPNGPLAVGDGYLEALVKDNVVSIYEEIDRIASNGIYTTDGQFFEVDIIICATGFDMAWTPHFKLLGRNGLDIKDSWNPAPNCYLGVAAPGFPNYFVMNGPRSNLCNGTVLPCLETEIEYVIKAAKKMQSDRIKALDVSEDVTFKLNEYLEKWHSTSVWADQCKSWYKNNTVDGKIMCWGGSSLHFLKCIKYPRWEHWNFTYLDDDVWGFLGNGKTEGETKGDFELMTPYLRKSDTDWDIR</sequence>
<accession>A0A0N1H858</accession>
<gene>
    <name evidence="3" type="ORF">AB675_1787</name>
</gene>
<comment type="similarity">
    <text evidence="2">Belongs to the FAD-binding monooxygenase family.</text>
</comment>
<dbReference type="EMBL" id="LFJN01000006">
    <property type="protein sequence ID" value="KPI43006.1"/>
    <property type="molecule type" value="Genomic_DNA"/>
</dbReference>
<dbReference type="PANTHER" id="PTHR42877:SF8">
    <property type="entry name" value="MONOOXYGENASE"/>
    <property type="match status" value="1"/>
</dbReference>
<dbReference type="VEuPathDB" id="FungiDB:AB675_1787"/>
<dbReference type="PANTHER" id="PTHR42877">
    <property type="entry name" value="L-ORNITHINE N(5)-MONOOXYGENASE-RELATED"/>
    <property type="match status" value="1"/>
</dbReference>
<comment type="cofactor">
    <cofactor evidence="1">
        <name>FAD</name>
        <dbReference type="ChEBI" id="CHEBI:57692"/>
    </cofactor>
</comment>
<protein>
    <submittedName>
        <fullName evidence="3">Putative sterigmatocystin biosynthesis monooxygenase stcW</fullName>
    </submittedName>
</protein>
<dbReference type="InterPro" id="IPR036188">
    <property type="entry name" value="FAD/NAD-bd_sf"/>
</dbReference>
<dbReference type="GeneID" id="28733584"/>
<keyword evidence="4" id="KW-1185">Reference proteome</keyword>
<name>A0A0N1H858_9EURO</name>
<dbReference type="GO" id="GO:0004497">
    <property type="term" value="F:monooxygenase activity"/>
    <property type="evidence" value="ECO:0007669"/>
    <property type="project" value="UniProtKB-KW"/>
</dbReference>
<dbReference type="Pfam" id="PF13450">
    <property type="entry name" value="NAD_binding_8"/>
    <property type="match status" value="1"/>
</dbReference>
<evidence type="ECO:0000256" key="2">
    <source>
        <dbReference type="ARBA" id="ARBA00010139"/>
    </source>
</evidence>
<evidence type="ECO:0000313" key="3">
    <source>
        <dbReference type="EMBL" id="KPI43006.1"/>
    </source>
</evidence>
<dbReference type="AlphaFoldDB" id="A0A0N1H858"/>
<evidence type="ECO:0000256" key="1">
    <source>
        <dbReference type="ARBA" id="ARBA00001974"/>
    </source>
</evidence>